<dbReference type="OMA" id="QRTTHAF"/>
<dbReference type="InterPro" id="IPR025110">
    <property type="entry name" value="AMP-bd_C"/>
</dbReference>
<name>D8RBR0_SELML</name>
<dbReference type="STRING" id="88036.D8RBR0"/>
<dbReference type="OrthoDB" id="10253115at2759"/>
<comment type="similarity">
    <text evidence="1">Belongs to the ATP-dependent AMP-binding enzyme family.</text>
</comment>
<evidence type="ECO:0000259" key="3">
    <source>
        <dbReference type="Pfam" id="PF13193"/>
    </source>
</evidence>
<sequence length="155" mass="17137">GEFCIRGNMVFKGYLNNPDSGDLAVWHPNGYIKIKDRAKDIIISGGENNSSLEVESILYRHPAVLEAAVVAQPDEQWSMCVCVPQAQRESPCAFVSLKHGVRSNKEEILLSYRQHLPKFMVPKSIVILTALDKTATGKIQKQVLCSKARALGSVK</sequence>
<dbReference type="PANTHER" id="PTHR43859">
    <property type="entry name" value="ACYL-ACTIVATING ENZYME"/>
    <property type="match status" value="1"/>
</dbReference>
<dbReference type="eggNOG" id="KOG1176">
    <property type="taxonomic scope" value="Eukaryota"/>
</dbReference>
<dbReference type="SUPFAM" id="SSF56801">
    <property type="entry name" value="Acetyl-CoA synthetase-like"/>
    <property type="match status" value="1"/>
</dbReference>
<dbReference type="HOGENOM" id="CLU_000022_17_7_1"/>
<evidence type="ECO:0000256" key="2">
    <source>
        <dbReference type="ARBA" id="ARBA00022598"/>
    </source>
</evidence>
<keyword evidence="2" id="KW-0436">Ligase</keyword>
<feature type="domain" description="AMP-binding enzyme C-terminal" evidence="3">
    <location>
        <begin position="53"/>
        <end position="138"/>
    </location>
</feature>
<reference evidence="4 5" key="1">
    <citation type="journal article" date="2011" name="Science">
        <title>The Selaginella genome identifies genetic changes associated with the evolution of vascular plants.</title>
        <authorList>
            <person name="Banks J.A."/>
            <person name="Nishiyama T."/>
            <person name="Hasebe M."/>
            <person name="Bowman J.L."/>
            <person name="Gribskov M."/>
            <person name="dePamphilis C."/>
            <person name="Albert V.A."/>
            <person name="Aono N."/>
            <person name="Aoyama T."/>
            <person name="Ambrose B.A."/>
            <person name="Ashton N.W."/>
            <person name="Axtell M.J."/>
            <person name="Barker E."/>
            <person name="Barker M.S."/>
            <person name="Bennetzen J.L."/>
            <person name="Bonawitz N.D."/>
            <person name="Chapple C."/>
            <person name="Cheng C."/>
            <person name="Correa L.G."/>
            <person name="Dacre M."/>
            <person name="DeBarry J."/>
            <person name="Dreyer I."/>
            <person name="Elias M."/>
            <person name="Engstrom E.M."/>
            <person name="Estelle M."/>
            <person name="Feng L."/>
            <person name="Finet C."/>
            <person name="Floyd S.K."/>
            <person name="Frommer W.B."/>
            <person name="Fujita T."/>
            <person name="Gramzow L."/>
            <person name="Gutensohn M."/>
            <person name="Harholt J."/>
            <person name="Hattori M."/>
            <person name="Heyl A."/>
            <person name="Hirai T."/>
            <person name="Hiwatashi Y."/>
            <person name="Ishikawa M."/>
            <person name="Iwata M."/>
            <person name="Karol K.G."/>
            <person name="Koehler B."/>
            <person name="Kolukisaoglu U."/>
            <person name="Kubo M."/>
            <person name="Kurata T."/>
            <person name="Lalonde S."/>
            <person name="Li K."/>
            <person name="Li Y."/>
            <person name="Litt A."/>
            <person name="Lyons E."/>
            <person name="Manning G."/>
            <person name="Maruyama T."/>
            <person name="Michael T.P."/>
            <person name="Mikami K."/>
            <person name="Miyazaki S."/>
            <person name="Morinaga S."/>
            <person name="Murata T."/>
            <person name="Mueller-Roeber B."/>
            <person name="Nelson D.R."/>
            <person name="Obara M."/>
            <person name="Oguri Y."/>
            <person name="Olmstead R.G."/>
            <person name="Onodera N."/>
            <person name="Petersen B.L."/>
            <person name="Pils B."/>
            <person name="Prigge M."/>
            <person name="Rensing S.A."/>
            <person name="Riano-Pachon D.M."/>
            <person name="Roberts A.W."/>
            <person name="Sato Y."/>
            <person name="Scheller H.V."/>
            <person name="Schulz B."/>
            <person name="Schulz C."/>
            <person name="Shakirov E.V."/>
            <person name="Shibagaki N."/>
            <person name="Shinohara N."/>
            <person name="Shippen D.E."/>
            <person name="Soerensen I."/>
            <person name="Sotooka R."/>
            <person name="Sugimoto N."/>
            <person name="Sugita M."/>
            <person name="Sumikawa N."/>
            <person name="Tanurdzic M."/>
            <person name="Theissen G."/>
            <person name="Ulvskov P."/>
            <person name="Wakazuki S."/>
            <person name="Weng J.K."/>
            <person name="Willats W.W."/>
            <person name="Wipf D."/>
            <person name="Wolf P.G."/>
            <person name="Yang L."/>
            <person name="Zimmer A.D."/>
            <person name="Zhu Q."/>
            <person name="Mitros T."/>
            <person name="Hellsten U."/>
            <person name="Loque D."/>
            <person name="Otillar R."/>
            <person name="Salamov A."/>
            <person name="Schmutz J."/>
            <person name="Shapiro H."/>
            <person name="Lindquist E."/>
            <person name="Lucas S."/>
            <person name="Rokhsar D."/>
            <person name="Grigoriev I.V."/>
        </authorList>
    </citation>
    <scope>NUCLEOTIDE SEQUENCE [LARGE SCALE GENOMIC DNA]</scope>
</reference>
<evidence type="ECO:0000313" key="5">
    <source>
        <dbReference type="Proteomes" id="UP000001514"/>
    </source>
</evidence>
<accession>D8RBR0</accession>
<gene>
    <name evidence="4" type="ORF">SELMODRAFT_89018</name>
</gene>
<feature type="non-terminal residue" evidence="4">
    <location>
        <position position="1"/>
    </location>
</feature>
<proteinExistence type="inferred from homology"/>
<evidence type="ECO:0000313" key="4">
    <source>
        <dbReference type="EMBL" id="EFJ30545.1"/>
    </source>
</evidence>
<dbReference type="KEGG" id="smo:SELMODRAFT_89018"/>
<dbReference type="Gramene" id="EFJ30545">
    <property type="protein sequence ID" value="EFJ30545"/>
    <property type="gene ID" value="SELMODRAFT_89018"/>
</dbReference>
<dbReference type="AlphaFoldDB" id="D8RBR0"/>
<dbReference type="PANTHER" id="PTHR43859:SF7">
    <property type="entry name" value="ACETATE_BUTYRATE--COA LIGASE AAE7, PEROXISOMAL"/>
    <property type="match status" value="1"/>
</dbReference>
<dbReference type="Gene3D" id="3.30.300.30">
    <property type="match status" value="1"/>
</dbReference>
<dbReference type="GO" id="GO:0016874">
    <property type="term" value="F:ligase activity"/>
    <property type="evidence" value="ECO:0007669"/>
    <property type="project" value="UniProtKB-KW"/>
</dbReference>
<dbReference type="InterPro" id="IPR045851">
    <property type="entry name" value="AMP-bd_C_sf"/>
</dbReference>
<dbReference type="EMBL" id="GL377575">
    <property type="protein sequence ID" value="EFJ30545.1"/>
    <property type="molecule type" value="Genomic_DNA"/>
</dbReference>
<dbReference type="Gene3D" id="3.40.50.12780">
    <property type="entry name" value="N-terminal domain of ligase-like"/>
    <property type="match status" value="1"/>
</dbReference>
<keyword evidence="5" id="KW-1185">Reference proteome</keyword>
<dbReference type="InParanoid" id="D8RBR0"/>
<organism evidence="5">
    <name type="scientific">Selaginella moellendorffii</name>
    <name type="common">Spikemoss</name>
    <dbReference type="NCBI Taxonomy" id="88036"/>
    <lineage>
        <taxon>Eukaryota</taxon>
        <taxon>Viridiplantae</taxon>
        <taxon>Streptophyta</taxon>
        <taxon>Embryophyta</taxon>
        <taxon>Tracheophyta</taxon>
        <taxon>Lycopodiopsida</taxon>
        <taxon>Selaginellales</taxon>
        <taxon>Selaginellaceae</taxon>
        <taxon>Selaginella</taxon>
    </lineage>
</organism>
<dbReference type="Proteomes" id="UP000001514">
    <property type="component" value="Unassembled WGS sequence"/>
</dbReference>
<evidence type="ECO:0000256" key="1">
    <source>
        <dbReference type="ARBA" id="ARBA00006432"/>
    </source>
</evidence>
<protein>
    <recommendedName>
        <fullName evidence="3">AMP-binding enzyme C-terminal domain-containing protein</fullName>
    </recommendedName>
</protein>
<dbReference type="Pfam" id="PF13193">
    <property type="entry name" value="AMP-binding_C"/>
    <property type="match status" value="1"/>
</dbReference>
<dbReference type="InterPro" id="IPR042099">
    <property type="entry name" value="ANL_N_sf"/>
</dbReference>